<evidence type="ECO:0000313" key="5">
    <source>
        <dbReference type="Proteomes" id="UP000216107"/>
    </source>
</evidence>
<dbReference type="RefSeq" id="WP_095524857.1">
    <property type="nucleotide sequence ID" value="NZ_MDUX01000033.1"/>
</dbReference>
<feature type="domain" description="Amidase" evidence="2">
    <location>
        <begin position="27"/>
        <end position="448"/>
    </location>
</feature>
<evidence type="ECO:0000259" key="2">
    <source>
        <dbReference type="Pfam" id="PF01425"/>
    </source>
</evidence>
<sequence>MSIEIHKLSVREIGERLRSRELTALQVVDHFLARIAALQLVLNAFIHVDAEGARAAARVSDGLLAKRAPRSWLEGIPVSIKDNIFVKDMPFVFGSPLFKDNIADHDELPIELLRKAGAIIIGKTNLPEFASRGSTYNPVFGATGNPWNPALTVGGSSGGSVASVAAGMVPLSLGTDGGGSIRRPAGYTGLVGLKPTLSRIPRADGFSSVLYDCEVVGPIGRTVDDVRLMLAAIARPDRRDQRSRGFAPIDQTAATPRKLKILYVPKLGNNPVDPEIARSCKAAAQQLAALGHEVVEGALPFDIQPVTDHWAKIGNVCMSLMALDHPQFKDKVTPDYRDRAIAGDAISGGEYQGVIELLLQLRSAVGQAFETWDIIMTPTSAANPWPKDEPFPPVIDCEKVGPRGHAVFTSWVNACSHPGIALPAAPTASGLPVGFQLVADFGADELLLDLAAQFERQHEWKDLWPAC</sequence>
<protein>
    <submittedName>
        <fullName evidence="3">Amidase</fullName>
    </submittedName>
</protein>
<proteinExistence type="inferred from homology"/>
<dbReference type="Proteomes" id="UP000216107">
    <property type="component" value="Unassembled WGS sequence"/>
</dbReference>
<dbReference type="Pfam" id="PF01425">
    <property type="entry name" value="Amidase"/>
    <property type="match status" value="1"/>
</dbReference>
<dbReference type="SUPFAM" id="SSF75304">
    <property type="entry name" value="Amidase signature (AS) enzymes"/>
    <property type="match status" value="1"/>
</dbReference>
<evidence type="ECO:0000313" key="6">
    <source>
        <dbReference type="Proteomes" id="UP000623509"/>
    </source>
</evidence>
<comment type="caution">
    <text evidence="4">The sequence shown here is derived from an EMBL/GenBank/DDBJ whole genome shotgun (WGS) entry which is preliminary data.</text>
</comment>
<evidence type="ECO:0000256" key="1">
    <source>
        <dbReference type="ARBA" id="ARBA00009199"/>
    </source>
</evidence>
<reference evidence="4 5" key="2">
    <citation type="submission" date="2017-07" db="EMBL/GenBank/DDBJ databases">
        <title>Candidatus Dactylopiibacterium carminicum, a nitrogen-fixing symbiont of the cochineal insect Dactylopius coccus and Dactylopius opuntiae (Hemiptera: Coccoidea: Dactylopiidae).</title>
        <authorList>
            <person name="Vera A."/>
        </authorList>
    </citation>
    <scope>NUCLEOTIDE SEQUENCE [LARGE SCALE GENOMIC DNA]</scope>
    <source>
        <strain evidence="4 5">NFDCM</strain>
    </source>
</reference>
<dbReference type="InterPro" id="IPR036928">
    <property type="entry name" value="AS_sf"/>
</dbReference>
<dbReference type="EMBL" id="MDUX01000033">
    <property type="protein sequence ID" value="KAF7598914.1"/>
    <property type="molecule type" value="Genomic_DNA"/>
</dbReference>
<organism evidence="4 5">
    <name type="scientific">Candidatus Dactylopiibacterium carminicum</name>
    <dbReference type="NCBI Taxonomy" id="857335"/>
    <lineage>
        <taxon>Bacteria</taxon>
        <taxon>Pseudomonadati</taxon>
        <taxon>Pseudomonadota</taxon>
        <taxon>Betaproteobacteria</taxon>
        <taxon>Rhodocyclales</taxon>
        <taxon>Rhodocyclaceae</taxon>
        <taxon>Candidatus Dactylopiibacterium</taxon>
    </lineage>
</organism>
<dbReference type="GO" id="GO:0003824">
    <property type="term" value="F:catalytic activity"/>
    <property type="evidence" value="ECO:0007669"/>
    <property type="project" value="InterPro"/>
</dbReference>
<comment type="similarity">
    <text evidence="1">Belongs to the amidase family.</text>
</comment>
<evidence type="ECO:0000313" key="4">
    <source>
        <dbReference type="EMBL" id="PAS92890.1"/>
    </source>
</evidence>
<dbReference type="PANTHER" id="PTHR11895">
    <property type="entry name" value="TRANSAMIDASE"/>
    <property type="match status" value="1"/>
</dbReference>
<dbReference type="InterPro" id="IPR000120">
    <property type="entry name" value="Amidase"/>
</dbReference>
<gene>
    <name evidence="3" type="ORF">BGI27_10600</name>
    <name evidence="4" type="ORF">CGU29_09685</name>
</gene>
<reference evidence="3 6" key="1">
    <citation type="submission" date="2016-08" db="EMBL/GenBank/DDBJ databases">
        <title>Candidatus Dactylopiibacterium carminicum genome sequence.</title>
        <authorList>
            <person name="Ramirez-Puebla S.T."/>
            <person name="Ormeno-Orrillo E."/>
            <person name="Vera-Ponce De Leon A."/>
            <person name="Luis L."/>
            <person name="Sanchez-Flores A."/>
            <person name="Monica R."/>
            <person name="Martinez-Romero E."/>
        </authorList>
    </citation>
    <scope>NUCLEOTIDE SEQUENCE [LARGE SCALE GENOMIC DNA]</scope>
    <source>
        <strain evidence="3">END1</strain>
    </source>
</reference>
<keyword evidence="6" id="KW-1185">Reference proteome</keyword>
<dbReference type="Proteomes" id="UP000623509">
    <property type="component" value="Unassembled WGS sequence"/>
</dbReference>
<name>A0A272ET31_9RHOO</name>
<accession>A0A272ET31</accession>
<dbReference type="InterPro" id="IPR023631">
    <property type="entry name" value="Amidase_dom"/>
</dbReference>
<dbReference type="OrthoDB" id="8872210at2"/>
<dbReference type="AlphaFoldDB" id="A0A272ET31"/>
<dbReference type="EMBL" id="NMRN01000027">
    <property type="protein sequence ID" value="PAS92890.1"/>
    <property type="molecule type" value="Genomic_DNA"/>
</dbReference>
<evidence type="ECO:0000313" key="3">
    <source>
        <dbReference type="EMBL" id="KAF7598914.1"/>
    </source>
</evidence>
<dbReference type="Gene3D" id="3.90.1300.10">
    <property type="entry name" value="Amidase signature (AS) domain"/>
    <property type="match status" value="1"/>
</dbReference>
<dbReference type="PANTHER" id="PTHR11895:SF7">
    <property type="entry name" value="GLUTAMYL-TRNA(GLN) AMIDOTRANSFERASE SUBUNIT A, MITOCHONDRIAL"/>
    <property type="match status" value="1"/>
</dbReference>